<keyword evidence="2" id="KW-0677">Repeat</keyword>
<feature type="repeat" description="PPR" evidence="3">
    <location>
        <begin position="404"/>
        <end position="438"/>
    </location>
</feature>
<evidence type="ECO:0000256" key="2">
    <source>
        <dbReference type="ARBA" id="ARBA00022737"/>
    </source>
</evidence>
<dbReference type="Pfam" id="PF13812">
    <property type="entry name" value="PPR_3"/>
    <property type="match status" value="3"/>
</dbReference>
<keyword evidence="6" id="KW-1185">Reference proteome</keyword>
<evidence type="ECO:0000256" key="4">
    <source>
        <dbReference type="SAM" id="MobiDB-lite"/>
    </source>
</evidence>
<name>A0ABC8T5S8_9AQUA</name>
<dbReference type="AlphaFoldDB" id="A0ABC8T5S8"/>
<feature type="region of interest" description="Disordered" evidence="4">
    <location>
        <begin position="1"/>
        <end position="63"/>
    </location>
</feature>
<dbReference type="PANTHER" id="PTHR47447">
    <property type="entry name" value="OS03G0856100 PROTEIN"/>
    <property type="match status" value="1"/>
</dbReference>
<dbReference type="NCBIfam" id="TIGR00756">
    <property type="entry name" value="PPR"/>
    <property type="match status" value="5"/>
</dbReference>
<dbReference type="EMBL" id="CAUOFW020004280">
    <property type="protein sequence ID" value="CAK9164765.1"/>
    <property type="molecule type" value="Genomic_DNA"/>
</dbReference>
<dbReference type="Pfam" id="PF13041">
    <property type="entry name" value="PPR_2"/>
    <property type="match status" value="1"/>
</dbReference>
<comment type="caution">
    <text evidence="5">The sequence shown here is derived from an EMBL/GenBank/DDBJ whole genome shotgun (WGS) entry which is preliminary data.</text>
</comment>
<evidence type="ECO:0000313" key="6">
    <source>
        <dbReference type="Proteomes" id="UP001642360"/>
    </source>
</evidence>
<dbReference type="InterPro" id="IPR002885">
    <property type="entry name" value="PPR_rpt"/>
</dbReference>
<feature type="repeat" description="PPR" evidence="3">
    <location>
        <begin position="622"/>
        <end position="659"/>
    </location>
</feature>
<evidence type="ECO:0008006" key="7">
    <source>
        <dbReference type="Google" id="ProtNLM"/>
    </source>
</evidence>
<dbReference type="InterPro" id="IPR011990">
    <property type="entry name" value="TPR-like_helical_dom_sf"/>
</dbReference>
<feature type="compositionally biased region" description="Basic residues" evidence="4">
    <location>
        <begin position="24"/>
        <end position="33"/>
    </location>
</feature>
<sequence length="859" mass="95935">MRALLLTVGSSSIVFPPNSTPTPPHHHSTKPKSKPSLPSKQSPSRPPPPSSPSSTASPPPLVSAVRWDSTTSRRRNRLRYYADVGSKLAEDGRLEDFLMVAESVVDSGLKPSQFVALLNSKLVYKGITRRLKEEKLRSVVEVLSGLKKLGISPLELFDGSAEEALAQECRRIMKCGELEEFISLMELLAGCQFSIKELVEPPEIIKICVKEWSPNVAVRYARIFPNPQILFCTMILEFGKTGDLASALAVFKASQQKQGYPNMYAYRTMIDVCGRCGDYLKSRSIYEELLVQKVTPNIYVFNSLMNANAHDLSYTLDIYKHMQTLGVAADMASYNILLKSCRLAARVDLAKDIYREVQSLESTGALKLDVFTYSTIIKVFADAKLWQMALQIKEDMLSAGVIPNTIAWSSLISACASAGLLEKAIQLFEEMLLAGCEPNSQCCNIILHACVEACQYDRAFRLFWSWKRSGLHKAFFEDYQGKADSNGRVEHAQDNYTLSIPKRTSDSHHLRFKVPFTPTTSTYNILMKACGSDYYHAKTLMDEMKTVGLSPNLISWSILIDVCGGSGNVQGAVKILKSMREARIQPDVVAYTAVIKVCVESKNLKLAFSVYAEMKRYQIKPNLVTYNTLLRARSRYGSLQEVQQCLAIYQDMRRAGYKSNDYYLKQLIEEWCEGVIQNKNQKQGKFGSCSKTDLGGPQSLLLEKVAAHLQKSSAESLAIDLQGLTKVEARIVVLAVLRKIKENYSPGDKIKDDMLIILGVQELGAVGAKHESGVKDAIIKLLQDNLGLKVLLKGHKTATERKIHLENPFGSYSDMEEIIGGSELPPQMESPTRRPAALQRLKVTKESLYHWLQRRWGAC</sequence>
<dbReference type="PROSITE" id="PS51375">
    <property type="entry name" value="PPR"/>
    <property type="match status" value="6"/>
</dbReference>
<reference evidence="5 6" key="1">
    <citation type="submission" date="2024-02" db="EMBL/GenBank/DDBJ databases">
        <authorList>
            <person name="Vignale AGUSTIN F."/>
            <person name="Sosa J E."/>
            <person name="Modenutti C."/>
        </authorList>
    </citation>
    <scope>NUCLEOTIDE SEQUENCE [LARGE SCALE GENOMIC DNA]</scope>
</reference>
<dbReference type="PANTHER" id="PTHR47447:SF28">
    <property type="entry name" value="PENTACOTRIPEPTIDE-REPEAT REGION OF PRORP DOMAIN-CONTAINING PROTEIN"/>
    <property type="match status" value="1"/>
</dbReference>
<proteinExistence type="inferred from homology"/>
<accession>A0ABC8T5S8</accession>
<feature type="compositionally biased region" description="Pro residues" evidence="4">
    <location>
        <begin position="44"/>
        <end position="61"/>
    </location>
</feature>
<dbReference type="Proteomes" id="UP001642360">
    <property type="component" value="Unassembled WGS sequence"/>
</dbReference>
<organism evidence="5 6">
    <name type="scientific">Ilex paraguariensis</name>
    <name type="common">yerba mate</name>
    <dbReference type="NCBI Taxonomy" id="185542"/>
    <lineage>
        <taxon>Eukaryota</taxon>
        <taxon>Viridiplantae</taxon>
        <taxon>Streptophyta</taxon>
        <taxon>Embryophyta</taxon>
        <taxon>Tracheophyta</taxon>
        <taxon>Spermatophyta</taxon>
        <taxon>Magnoliopsida</taxon>
        <taxon>eudicotyledons</taxon>
        <taxon>Gunneridae</taxon>
        <taxon>Pentapetalae</taxon>
        <taxon>asterids</taxon>
        <taxon>campanulids</taxon>
        <taxon>Aquifoliales</taxon>
        <taxon>Aquifoliaceae</taxon>
        <taxon>Ilex</taxon>
    </lineage>
</organism>
<evidence type="ECO:0000313" key="5">
    <source>
        <dbReference type="EMBL" id="CAK9164765.1"/>
    </source>
</evidence>
<protein>
    <recommendedName>
        <fullName evidence="7">Pentatricopeptide repeat-containing protein</fullName>
    </recommendedName>
</protein>
<feature type="compositionally biased region" description="Low complexity" evidence="4">
    <location>
        <begin position="34"/>
        <end position="43"/>
    </location>
</feature>
<feature type="repeat" description="PPR" evidence="3">
    <location>
        <begin position="369"/>
        <end position="403"/>
    </location>
</feature>
<evidence type="ECO:0000256" key="3">
    <source>
        <dbReference type="PROSITE-ProRule" id="PRU00708"/>
    </source>
</evidence>
<gene>
    <name evidence="5" type="ORF">ILEXP_LOCUS33914</name>
</gene>
<feature type="repeat" description="PPR" evidence="3">
    <location>
        <begin position="587"/>
        <end position="621"/>
    </location>
</feature>
<feature type="repeat" description="PPR" evidence="3">
    <location>
        <begin position="552"/>
        <end position="586"/>
    </location>
</feature>
<evidence type="ECO:0000256" key="1">
    <source>
        <dbReference type="ARBA" id="ARBA00007626"/>
    </source>
</evidence>
<feature type="repeat" description="PPR" evidence="3">
    <location>
        <begin position="262"/>
        <end position="296"/>
    </location>
</feature>
<dbReference type="Gene3D" id="1.25.40.10">
    <property type="entry name" value="Tetratricopeptide repeat domain"/>
    <property type="match status" value="3"/>
</dbReference>
<dbReference type="Pfam" id="PF01535">
    <property type="entry name" value="PPR"/>
    <property type="match status" value="1"/>
</dbReference>
<comment type="similarity">
    <text evidence="1">Belongs to the PPR family. P subfamily.</text>
</comment>